<proteinExistence type="predicted"/>
<organism evidence="2 3">
    <name type="scientific">candidate division WOR_3 bacterium SM23_60</name>
    <dbReference type="NCBI Taxonomy" id="1703780"/>
    <lineage>
        <taxon>Bacteria</taxon>
        <taxon>Bacteria division WOR-3</taxon>
    </lineage>
</organism>
<dbReference type="AlphaFoldDB" id="A0A0S8G2Q4"/>
<dbReference type="InterPro" id="IPR032710">
    <property type="entry name" value="NTF2-like_dom_sf"/>
</dbReference>
<dbReference type="Pfam" id="PF12680">
    <property type="entry name" value="SnoaL_2"/>
    <property type="match status" value="1"/>
</dbReference>
<accession>A0A0S8G2Q4</accession>
<evidence type="ECO:0000259" key="1">
    <source>
        <dbReference type="Pfam" id="PF12680"/>
    </source>
</evidence>
<dbReference type="Proteomes" id="UP000051096">
    <property type="component" value="Unassembled WGS sequence"/>
</dbReference>
<dbReference type="SUPFAM" id="SSF54427">
    <property type="entry name" value="NTF2-like"/>
    <property type="match status" value="1"/>
</dbReference>
<reference evidence="2 3" key="1">
    <citation type="journal article" date="2015" name="Microbiome">
        <title>Genomic resolution of linkages in carbon, nitrogen, and sulfur cycling among widespread estuary sediment bacteria.</title>
        <authorList>
            <person name="Baker B.J."/>
            <person name="Lazar C.S."/>
            <person name="Teske A.P."/>
            <person name="Dick G.J."/>
        </authorList>
    </citation>
    <scope>NUCLEOTIDE SEQUENCE [LARGE SCALE GENOMIC DNA]</scope>
    <source>
        <strain evidence="2">SM23_60</strain>
    </source>
</reference>
<gene>
    <name evidence="2" type="ORF">AMJ87_13920</name>
</gene>
<evidence type="ECO:0000313" key="2">
    <source>
        <dbReference type="EMBL" id="KPK67102.1"/>
    </source>
</evidence>
<dbReference type="Gene3D" id="3.10.450.50">
    <property type="match status" value="1"/>
</dbReference>
<feature type="domain" description="SnoaL-like" evidence="1">
    <location>
        <begin position="11"/>
        <end position="109"/>
    </location>
</feature>
<dbReference type="EMBL" id="LJUO01000240">
    <property type="protein sequence ID" value="KPK67102.1"/>
    <property type="molecule type" value="Genomic_DNA"/>
</dbReference>
<protein>
    <recommendedName>
        <fullName evidence="1">SnoaL-like domain-containing protein</fullName>
    </recommendedName>
</protein>
<sequence length="124" mass="13855">MPTDVNRIAQGLAAAWSSVDAEKIVSFFADDCVFEDVCVGYVCHGKEELKNRANAIFAKVLDLKLEIKSLFANGEWIGCEWIETGTQTGKRFSVRGASIVQLRDGKIIRESIYCHFDGATWFDD</sequence>
<name>A0A0S8G2Q4_UNCW3</name>
<dbReference type="InterPro" id="IPR037401">
    <property type="entry name" value="SnoaL-like"/>
</dbReference>
<comment type="caution">
    <text evidence="2">The sequence shown here is derived from an EMBL/GenBank/DDBJ whole genome shotgun (WGS) entry which is preliminary data.</text>
</comment>
<evidence type="ECO:0000313" key="3">
    <source>
        <dbReference type="Proteomes" id="UP000051096"/>
    </source>
</evidence>